<proteinExistence type="predicted"/>
<dbReference type="EMBL" id="CP003587">
    <property type="protein sequence ID" value="AGY60010.1"/>
    <property type="molecule type" value="Genomic_DNA"/>
</dbReference>
<name>U5QQP5_GLOK1</name>
<keyword evidence="2" id="KW-1185">Reference proteome</keyword>
<dbReference type="RefSeq" id="WP_023175328.1">
    <property type="nucleotide sequence ID" value="NC_022600.1"/>
</dbReference>
<organism evidence="1 2">
    <name type="scientific">Gloeobacter kilaueensis (strain ATCC BAA-2537 / CCAP 1431/1 / ULC 316 / JS1)</name>
    <dbReference type="NCBI Taxonomy" id="1183438"/>
    <lineage>
        <taxon>Bacteria</taxon>
        <taxon>Bacillati</taxon>
        <taxon>Cyanobacteriota</taxon>
        <taxon>Cyanophyceae</taxon>
        <taxon>Gloeobacterales</taxon>
        <taxon>Gloeobacteraceae</taxon>
        <taxon>Gloeobacter</taxon>
    </lineage>
</organism>
<evidence type="ECO:0000313" key="2">
    <source>
        <dbReference type="Proteomes" id="UP000017396"/>
    </source>
</evidence>
<dbReference type="Proteomes" id="UP000017396">
    <property type="component" value="Chromosome"/>
</dbReference>
<sequence length="221" mass="24370">MKLAITLISLGSIFLGNGILLAQEPAIKQDSSTSTAKPYIINKDEYRQQYLDKRQAVLNGPKLQNIPVDYMGASYKGFKLQVSPSLVNYQGNEPIILRAVVKNASKRQLKFVGYIGYPTSGHPLSCTFVILITDSQGQSIQDKYFEAGEEHYCPAMVPPATVSLGAGEMESFEVTLNDLYNLKKGDTYTVVFIYPTIDENQPSSSQAPYGLVSNKVFINIP</sequence>
<protein>
    <submittedName>
        <fullName evidence="1">Uncharacterized protein</fullName>
    </submittedName>
</protein>
<accession>U5QQP5</accession>
<evidence type="ECO:0000313" key="1">
    <source>
        <dbReference type="EMBL" id="AGY60010.1"/>
    </source>
</evidence>
<dbReference type="AlphaFoldDB" id="U5QQP5"/>
<gene>
    <name evidence="1" type="ORF">GKIL_3764</name>
</gene>
<dbReference type="KEGG" id="glj:GKIL_3764"/>
<dbReference type="HOGENOM" id="CLU_1249152_0_0_3"/>
<dbReference type="Gene3D" id="2.60.40.2970">
    <property type="match status" value="1"/>
</dbReference>
<reference evidence="1 2" key="1">
    <citation type="journal article" date="2013" name="PLoS ONE">
        <title>Cultivation and Complete Genome Sequencing of Gloeobacter kilaueensis sp. nov., from a Lava Cave in Kilauea Caldera, Hawai'i.</title>
        <authorList>
            <person name="Saw J.H."/>
            <person name="Schatz M."/>
            <person name="Brown M.V."/>
            <person name="Kunkel D.D."/>
            <person name="Foster J.S."/>
            <person name="Shick H."/>
            <person name="Christensen S."/>
            <person name="Hou S."/>
            <person name="Wan X."/>
            <person name="Donachie S.P."/>
        </authorList>
    </citation>
    <scope>NUCLEOTIDE SEQUENCE [LARGE SCALE GENOMIC DNA]</scope>
    <source>
        <strain evidence="2">JS</strain>
    </source>
</reference>